<evidence type="ECO:0000256" key="4">
    <source>
        <dbReference type="ARBA" id="ARBA00023136"/>
    </source>
</evidence>
<evidence type="ECO:0000259" key="8">
    <source>
        <dbReference type="Pfam" id="PF05433"/>
    </source>
</evidence>
<dbReference type="Proteomes" id="UP000440694">
    <property type="component" value="Unassembled WGS sequence"/>
</dbReference>
<evidence type="ECO:0000256" key="6">
    <source>
        <dbReference type="SAM" id="MobiDB-lite"/>
    </source>
</evidence>
<dbReference type="PANTHER" id="PTHR35603:SF2">
    <property type="entry name" value="OUTER MEMBRANE LIPOPROTEIN"/>
    <property type="match status" value="1"/>
</dbReference>
<dbReference type="InterPro" id="IPR051407">
    <property type="entry name" value="Bact_OM_lipoprot/Surf_antigen"/>
</dbReference>
<dbReference type="GO" id="GO:0009279">
    <property type="term" value="C:cell outer membrane"/>
    <property type="evidence" value="ECO:0007669"/>
    <property type="project" value="UniProtKB-SubCell"/>
</dbReference>
<feature type="signal peptide" evidence="7">
    <location>
        <begin position="1"/>
        <end position="20"/>
    </location>
</feature>
<evidence type="ECO:0000256" key="5">
    <source>
        <dbReference type="ARBA" id="ARBA00023288"/>
    </source>
</evidence>
<dbReference type="PANTHER" id="PTHR35603">
    <property type="match status" value="1"/>
</dbReference>
<evidence type="ECO:0000313" key="9">
    <source>
        <dbReference type="EMBL" id="MTD96266.1"/>
    </source>
</evidence>
<evidence type="ECO:0000256" key="3">
    <source>
        <dbReference type="ARBA" id="ARBA00015281"/>
    </source>
</evidence>
<evidence type="ECO:0000313" key="10">
    <source>
        <dbReference type="Proteomes" id="UP000440694"/>
    </source>
</evidence>
<feature type="chain" id="PRO_5026210531" description="17 kDa surface antigen" evidence="7">
    <location>
        <begin position="21"/>
        <end position="155"/>
    </location>
</feature>
<feature type="compositionally biased region" description="Basic and acidic residues" evidence="6">
    <location>
        <begin position="93"/>
        <end position="103"/>
    </location>
</feature>
<comment type="similarity">
    <text evidence="2">Belongs to the rickettsiale 17 kDa surface antigen family.</text>
</comment>
<feature type="domain" description="Glycine zipper 2TM" evidence="8">
    <location>
        <begin position="29"/>
        <end position="69"/>
    </location>
</feature>
<dbReference type="EMBL" id="WMBQ01000002">
    <property type="protein sequence ID" value="MTD96266.1"/>
    <property type="molecule type" value="Genomic_DNA"/>
</dbReference>
<keyword evidence="5" id="KW-0449">Lipoprotein</keyword>
<proteinExistence type="inferred from homology"/>
<name>A0A6I3KSB6_9HYPH</name>
<organism evidence="9 10">
    <name type="scientific">Hyphomicrobium album</name>
    <dbReference type="NCBI Taxonomy" id="2665159"/>
    <lineage>
        <taxon>Bacteria</taxon>
        <taxon>Pseudomonadati</taxon>
        <taxon>Pseudomonadota</taxon>
        <taxon>Alphaproteobacteria</taxon>
        <taxon>Hyphomicrobiales</taxon>
        <taxon>Hyphomicrobiaceae</taxon>
        <taxon>Hyphomicrobium</taxon>
    </lineage>
</organism>
<comment type="caution">
    <text evidence="9">The sequence shown here is derived from an EMBL/GenBank/DDBJ whole genome shotgun (WGS) entry which is preliminary data.</text>
</comment>
<reference evidence="9 10" key="1">
    <citation type="submission" date="2019-11" db="EMBL/GenBank/DDBJ databases">
        <title>Identification of a novel strain.</title>
        <authorList>
            <person name="Xu Q."/>
            <person name="Wang G."/>
        </authorList>
    </citation>
    <scope>NUCLEOTIDE SEQUENCE [LARGE SCALE GENOMIC DNA]</scope>
    <source>
        <strain evidence="10">xq</strain>
    </source>
</reference>
<dbReference type="InterPro" id="IPR016364">
    <property type="entry name" value="Surface_antigen_Rickettsia"/>
</dbReference>
<keyword evidence="10" id="KW-1185">Reference proteome</keyword>
<gene>
    <name evidence="9" type="ORF">GIW81_18150</name>
</gene>
<dbReference type="AlphaFoldDB" id="A0A6I3KSB6"/>
<keyword evidence="7" id="KW-0732">Signal</keyword>
<feature type="region of interest" description="Disordered" evidence="6">
    <location>
        <begin position="87"/>
        <end position="113"/>
    </location>
</feature>
<dbReference type="PIRSF" id="PIRSF002721">
    <property type="entry name" value="Surface_antigen_Rickettsia"/>
    <property type="match status" value="1"/>
</dbReference>
<sequence length="155" mass="16564">MRKAQLFAVALIPALLPACSGETANQDTGLIVGGIAGGIIGNQVGKGSGNVLATVAGAMIGGIVGSEIGRSMDEQDRRLAEQAEYAALEEGESDRPRRWRNPDNGRYGDVVPGRPYKRASVDCRDYTHTVYIEGKPRTMRGTACRNPDGTWKNMA</sequence>
<protein>
    <recommendedName>
        <fullName evidence="3">17 kDa surface antigen</fullName>
    </recommendedName>
</protein>
<comment type="subcellular location">
    <subcellularLocation>
        <location evidence="1">Cell outer membrane</location>
        <topology evidence="1">Lipid-anchor</topology>
    </subcellularLocation>
</comment>
<accession>A0A6I3KSB6</accession>
<evidence type="ECO:0000256" key="1">
    <source>
        <dbReference type="ARBA" id="ARBA00004459"/>
    </source>
</evidence>
<evidence type="ECO:0000256" key="7">
    <source>
        <dbReference type="SAM" id="SignalP"/>
    </source>
</evidence>
<evidence type="ECO:0000256" key="2">
    <source>
        <dbReference type="ARBA" id="ARBA00008681"/>
    </source>
</evidence>
<keyword evidence="4" id="KW-0472">Membrane</keyword>
<dbReference type="InterPro" id="IPR008816">
    <property type="entry name" value="Gly_zipper_2TM_dom"/>
</dbReference>
<dbReference type="Pfam" id="PF05433">
    <property type="entry name" value="Rick_17kDa_Anti"/>
    <property type="match status" value="1"/>
</dbReference>